<evidence type="ECO:0000313" key="3">
    <source>
        <dbReference type="EMBL" id="TGE04615.1"/>
    </source>
</evidence>
<feature type="domain" description="MobA/VirD2-like nuclease" evidence="2">
    <location>
        <begin position="16"/>
        <end position="151"/>
    </location>
</feature>
<reference evidence="3 4" key="1">
    <citation type="submission" date="2019-04" db="EMBL/GenBank/DDBJ databases">
        <authorList>
            <person name="Feng G."/>
            <person name="Zhang J."/>
            <person name="Zhu H."/>
        </authorList>
    </citation>
    <scope>NUCLEOTIDE SEQUENCE [LARGE SCALE GENOMIC DNA]</scope>
    <source>
        <strain evidence="3 4">92R-1</strain>
    </source>
</reference>
<protein>
    <recommendedName>
        <fullName evidence="2">MobA/VirD2-like nuclease domain-containing protein</fullName>
    </recommendedName>
</protein>
<gene>
    <name evidence="3" type="ORF">EU556_20740</name>
</gene>
<keyword evidence="4" id="KW-1185">Reference proteome</keyword>
<dbReference type="OrthoDB" id="1826980at2"/>
<name>A0A4Z0P0E7_9BACT</name>
<accession>A0A4Z0P0E7</accession>
<evidence type="ECO:0000313" key="4">
    <source>
        <dbReference type="Proteomes" id="UP000298337"/>
    </source>
</evidence>
<dbReference type="Pfam" id="PF03432">
    <property type="entry name" value="Relaxase"/>
    <property type="match status" value="1"/>
</dbReference>
<sequence>MLLKGNTRGAGSWAEYLFKNTNDRAQVLDIRGTSFPDSLAQSILEMSLTGAQAGSTKPFMSVSINPSPGEDRTMTYEQWLRSADIAEKWLGLEGQRRFVVLHEKKGKDGEPRTHIHVGWERYSREDGKLISDSHMRHRLVQAKIQMELEFGHKRTKDYDRQHYAIAKRIEAELEAQGRMAKREVADRFAENSPDISKRETTRQERVDRVARLFSDNVPDPADKESNLRRILEDQEKRDRERDQGQEPD</sequence>
<organism evidence="3 4">
    <name type="scientific">Hymenobacter fodinae</name>
    <dbReference type="NCBI Taxonomy" id="2510796"/>
    <lineage>
        <taxon>Bacteria</taxon>
        <taxon>Pseudomonadati</taxon>
        <taxon>Bacteroidota</taxon>
        <taxon>Cytophagia</taxon>
        <taxon>Cytophagales</taxon>
        <taxon>Hymenobacteraceae</taxon>
        <taxon>Hymenobacter</taxon>
    </lineage>
</organism>
<dbReference type="InterPro" id="IPR005094">
    <property type="entry name" value="Endonuclease_MobA/VirD2"/>
</dbReference>
<dbReference type="AlphaFoldDB" id="A0A4Z0P0E7"/>
<proteinExistence type="predicted"/>
<dbReference type="RefSeq" id="WP_135436059.1">
    <property type="nucleotide sequence ID" value="NZ_SRLA01000005.1"/>
</dbReference>
<dbReference type="Proteomes" id="UP000298337">
    <property type="component" value="Unassembled WGS sequence"/>
</dbReference>
<feature type="compositionally biased region" description="Basic and acidic residues" evidence="1">
    <location>
        <begin position="220"/>
        <end position="248"/>
    </location>
</feature>
<comment type="caution">
    <text evidence="3">The sequence shown here is derived from an EMBL/GenBank/DDBJ whole genome shotgun (WGS) entry which is preliminary data.</text>
</comment>
<evidence type="ECO:0000259" key="2">
    <source>
        <dbReference type="Pfam" id="PF03432"/>
    </source>
</evidence>
<dbReference type="EMBL" id="SRLA01000005">
    <property type="protein sequence ID" value="TGE04615.1"/>
    <property type="molecule type" value="Genomic_DNA"/>
</dbReference>
<feature type="region of interest" description="Disordered" evidence="1">
    <location>
        <begin position="186"/>
        <end position="248"/>
    </location>
</feature>
<feature type="compositionally biased region" description="Basic and acidic residues" evidence="1">
    <location>
        <begin position="186"/>
        <end position="210"/>
    </location>
</feature>
<evidence type="ECO:0000256" key="1">
    <source>
        <dbReference type="SAM" id="MobiDB-lite"/>
    </source>
</evidence>